<dbReference type="PANTHER" id="PTHR13847:SF287">
    <property type="entry name" value="FAD-DEPENDENT OXIDOREDUCTASE DOMAIN-CONTAINING PROTEIN 1"/>
    <property type="match status" value="1"/>
</dbReference>
<feature type="domain" description="FAD dependent oxidoreductase" evidence="2">
    <location>
        <begin position="1"/>
        <end position="196"/>
    </location>
</feature>
<dbReference type="AlphaFoldDB" id="T1B050"/>
<feature type="non-terminal residue" evidence="3">
    <location>
        <position position="197"/>
    </location>
</feature>
<dbReference type="GO" id="GO:0005737">
    <property type="term" value="C:cytoplasm"/>
    <property type="evidence" value="ECO:0007669"/>
    <property type="project" value="TreeGrafter"/>
</dbReference>
<dbReference type="InterPro" id="IPR006076">
    <property type="entry name" value="FAD-dep_OxRdtase"/>
</dbReference>
<sequence length="197" mass="21617">AREAVAAYRRFGSEFGVNPWFRQSGYLFLADSPTEVERLRAVHRTVTREGLPSRWLSSEEVARRIPGVSTAGILGGSYLASDGTLYPFPVIWGLFEAVRASGVEVCLGTEVYRISARDDRRLSVDSAHGRLDADCVVNSAGGWSSEVARRAGVDLPTRPVRHEICATEPLKPFLDPMVVRASDGLYFSQTMRGELVG</sequence>
<dbReference type="Gene3D" id="3.50.50.60">
    <property type="entry name" value="FAD/NAD(P)-binding domain"/>
    <property type="match status" value="1"/>
</dbReference>
<evidence type="ECO:0000256" key="1">
    <source>
        <dbReference type="ARBA" id="ARBA00023002"/>
    </source>
</evidence>
<name>T1B050_9ZZZZ</name>
<dbReference type="EC" id="1.4.3.1" evidence="3"/>
<dbReference type="InterPro" id="IPR036188">
    <property type="entry name" value="FAD/NAD-bd_sf"/>
</dbReference>
<keyword evidence="1 3" id="KW-0560">Oxidoreductase</keyword>
<evidence type="ECO:0000313" key="3">
    <source>
        <dbReference type="EMBL" id="EQD47735.1"/>
    </source>
</evidence>
<dbReference type="GO" id="GO:0008445">
    <property type="term" value="F:D-aspartate oxidase activity"/>
    <property type="evidence" value="ECO:0007669"/>
    <property type="project" value="UniProtKB-EC"/>
</dbReference>
<comment type="caution">
    <text evidence="3">The sequence shown here is derived from an EMBL/GenBank/DDBJ whole genome shotgun (WGS) entry which is preliminary data.</text>
</comment>
<proteinExistence type="predicted"/>
<accession>T1B050</accession>
<dbReference type="Gene3D" id="3.30.9.10">
    <property type="entry name" value="D-Amino Acid Oxidase, subunit A, domain 2"/>
    <property type="match status" value="1"/>
</dbReference>
<gene>
    <name evidence="3" type="ORF">B2A_08321</name>
</gene>
<feature type="non-terminal residue" evidence="3">
    <location>
        <position position="1"/>
    </location>
</feature>
<evidence type="ECO:0000259" key="2">
    <source>
        <dbReference type="Pfam" id="PF01266"/>
    </source>
</evidence>
<dbReference type="EMBL" id="AUZZ01005987">
    <property type="protein sequence ID" value="EQD47735.1"/>
    <property type="molecule type" value="Genomic_DNA"/>
</dbReference>
<protein>
    <submittedName>
        <fullName evidence="3">FAD dependent oxidoreductase</fullName>
        <ecNumber evidence="3">1.4.3.1</ecNumber>
    </submittedName>
</protein>
<organism evidence="3">
    <name type="scientific">mine drainage metagenome</name>
    <dbReference type="NCBI Taxonomy" id="410659"/>
    <lineage>
        <taxon>unclassified sequences</taxon>
        <taxon>metagenomes</taxon>
        <taxon>ecological metagenomes</taxon>
    </lineage>
</organism>
<dbReference type="PANTHER" id="PTHR13847">
    <property type="entry name" value="SARCOSINE DEHYDROGENASE-RELATED"/>
    <property type="match status" value="1"/>
</dbReference>
<reference evidence="3" key="2">
    <citation type="journal article" date="2014" name="ISME J.">
        <title>Microbial stratification in low pH oxic and suboxic macroscopic growths along an acid mine drainage.</title>
        <authorList>
            <person name="Mendez-Garcia C."/>
            <person name="Mesa V."/>
            <person name="Sprenger R.R."/>
            <person name="Richter M."/>
            <person name="Diez M.S."/>
            <person name="Solano J."/>
            <person name="Bargiela R."/>
            <person name="Golyshina O.V."/>
            <person name="Manteca A."/>
            <person name="Ramos J.L."/>
            <person name="Gallego J.R."/>
            <person name="Llorente I."/>
            <person name="Martins Dos Santos V.A."/>
            <person name="Jensen O.N."/>
            <person name="Pelaez A.I."/>
            <person name="Sanchez J."/>
            <person name="Ferrer M."/>
        </authorList>
    </citation>
    <scope>NUCLEOTIDE SEQUENCE</scope>
</reference>
<dbReference type="Pfam" id="PF01266">
    <property type="entry name" value="DAO"/>
    <property type="match status" value="1"/>
</dbReference>
<dbReference type="SUPFAM" id="SSF51905">
    <property type="entry name" value="FAD/NAD(P)-binding domain"/>
    <property type="match status" value="1"/>
</dbReference>
<reference evidence="3" key="1">
    <citation type="submission" date="2013-08" db="EMBL/GenBank/DDBJ databases">
        <authorList>
            <person name="Mendez C."/>
            <person name="Richter M."/>
            <person name="Ferrer M."/>
            <person name="Sanchez J."/>
        </authorList>
    </citation>
    <scope>NUCLEOTIDE SEQUENCE</scope>
</reference>